<dbReference type="Gene3D" id="3.40.50.1820">
    <property type="entry name" value="alpha/beta hydrolase"/>
    <property type="match status" value="1"/>
</dbReference>
<evidence type="ECO:0000256" key="1">
    <source>
        <dbReference type="ARBA" id="ARBA00005964"/>
    </source>
</evidence>
<dbReference type="PANTHER" id="PTHR43142">
    <property type="entry name" value="CARBOXYLIC ESTER HYDROLASE"/>
    <property type="match status" value="1"/>
</dbReference>
<accession>A0A226F3A1</accession>
<dbReference type="EC" id="3.1.1.-" evidence="5"/>
<dbReference type="Pfam" id="PF00135">
    <property type="entry name" value="COesterase"/>
    <property type="match status" value="1"/>
</dbReference>
<evidence type="ECO:0000313" key="7">
    <source>
        <dbReference type="EMBL" id="OXA63651.1"/>
    </source>
</evidence>
<dbReference type="SUPFAM" id="SSF53474">
    <property type="entry name" value="alpha/beta-Hydrolases"/>
    <property type="match status" value="1"/>
</dbReference>
<keyword evidence="4" id="KW-0325">Glycoprotein</keyword>
<dbReference type="STRING" id="158441.A0A226F3A1"/>
<dbReference type="OrthoDB" id="3200163at2759"/>
<dbReference type="AlphaFoldDB" id="A0A226F3A1"/>
<evidence type="ECO:0000256" key="5">
    <source>
        <dbReference type="RuleBase" id="RU361235"/>
    </source>
</evidence>
<evidence type="ECO:0000256" key="3">
    <source>
        <dbReference type="ARBA" id="ARBA00022801"/>
    </source>
</evidence>
<protein>
    <recommendedName>
        <fullName evidence="5">Carboxylic ester hydrolase</fullName>
        <ecNumber evidence="5">3.1.1.-</ecNumber>
    </recommendedName>
</protein>
<keyword evidence="2" id="KW-0719">Serine esterase</keyword>
<dbReference type="InterPro" id="IPR019826">
    <property type="entry name" value="Carboxylesterase_B_AS"/>
</dbReference>
<keyword evidence="8" id="KW-1185">Reference proteome</keyword>
<evidence type="ECO:0000259" key="6">
    <source>
        <dbReference type="Pfam" id="PF00135"/>
    </source>
</evidence>
<dbReference type="OMA" id="TSHYPFD"/>
<name>A0A226F3A1_FOLCA</name>
<comment type="similarity">
    <text evidence="1 5">Belongs to the type-B carboxylesterase/lipase family.</text>
</comment>
<sequence>MFKIYHFMFLVFGGLAMVRGSPIADASNENKLTVKIDGLGAIRGKSMKTAETIVSPGRNVVSFTGIPYGTIPKRFSPAELRVPLTPSTEDVFDATQPQLACWQVASPLVPGPFTEDCLSLNIYTPKVTTTNAISKIYFLQDIEGDLRRDVTFVLVSHGNGQPTLPVIFFIHGGSFVRWSGNMFDGRRLLNKDVVVVTINYRLNIFGFFCLENDQGPGNLGLYDQVLALNWVKKYIEHFGGDPNKITIAGQSAGGASVTFLLDSPMTSNNGLYHAAITSSGDDLAGWTIQAKPRNVSLEAAAVIGKCYNKDTASNDDETLQCLRGIPPADLIWFNSTFNGFAAPSVQSFSLSIPKVTPVSPYVALATNGAQSQVPLMIGSNKNDGSIFLSRIYSSFLLPNGLANNATYLKTQFVSDLLSSTNFGIVDRPLGILDTVVNTYLGSSKNTGVFSDIAPGLVDIFSVFYFKSAVFATAKGHSKFADTYVYSFDYEGVQTLYPYTGGVPQVPRGVAHIDDLMYLFFFGDFTSLQDKLMSTMMVDFWTNFATTKNPNGKSPLVKKWPKFTVDGGEFFKINTIPSVGSDYVNYWVDATD</sequence>
<dbReference type="PANTHER" id="PTHR43142:SF1">
    <property type="entry name" value="CARBOXYLIC ESTER HYDROLASE"/>
    <property type="match status" value="1"/>
</dbReference>
<feature type="chain" id="PRO_5011819498" description="Carboxylic ester hydrolase" evidence="5">
    <location>
        <begin position="21"/>
        <end position="591"/>
    </location>
</feature>
<dbReference type="PROSITE" id="PS00122">
    <property type="entry name" value="CARBOXYLESTERASE_B_1"/>
    <property type="match status" value="1"/>
</dbReference>
<dbReference type="GO" id="GO:0052689">
    <property type="term" value="F:carboxylic ester hydrolase activity"/>
    <property type="evidence" value="ECO:0007669"/>
    <property type="project" value="UniProtKB-KW"/>
</dbReference>
<dbReference type="InterPro" id="IPR002018">
    <property type="entry name" value="CarbesteraseB"/>
</dbReference>
<dbReference type="Proteomes" id="UP000198287">
    <property type="component" value="Unassembled WGS sequence"/>
</dbReference>
<evidence type="ECO:0000256" key="4">
    <source>
        <dbReference type="ARBA" id="ARBA00023180"/>
    </source>
</evidence>
<comment type="caution">
    <text evidence="7">The sequence shown here is derived from an EMBL/GenBank/DDBJ whole genome shotgun (WGS) entry which is preliminary data.</text>
</comment>
<keyword evidence="5" id="KW-0732">Signal</keyword>
<dbReference type="EMBL" id="LNIX01000001">
    <property type="protein sequence ID" value="OXA63651.1"/>
    <property type="molecule type" value="Genomic_DNA"/>
</dbReference>
<keyword evidence="3 5" id="KW-0378">Hydrolase</keyword>
<dbReference type="InterPro" id="IPR029058">
    <property type="entry name" value="AB_hydrolase_fold"/>
</dbReference>
<gene>
    <name evidence="7" type="ORF">Fcan01_03217</name>
</gene>
<reference evidence="7 8" key="1">
    <citation type="submission" date="2015-12" db="EMBL/GenBank/DDBJ databases">
        <title>The genome of Folsomia candida.</title>
        <authorList>
            <person name="Faddeeva A."/>
            <person name="Derks M.F."/>
            <person name="Anvar Y."/>
            <person name="Smit S."/>
            <person name="Van Straalen N."/>
            <person name="Roelofs D."/>
        </authorList>
    </citation>
    <scope>NUCLEOTIDE SEQUENCE [LARGE SCALE GENOMIC DNA]</scope>
    <source>
        <strain evidence="7 8">VU population</strain>
        <tissue evidence="7">Whole body</tissue>
    </source>
</reference>
<organism evidence="7 8">
    <name type="scientific">Folsomia candida</name>
    <name type="common">Springtail</name>
    <dbReference type="NCBI Taxonomy" id="158441"/>
    <lineage>
        <taxon>Eukaryota</taxon>
        <taxon>Metazoa</taxon>
        <taxon>Ecdysozoa</taxon>
        <taxon>Arthropoda</taxon>
        <taxon>Hexapoda</taxon>
        <taxon>Collembola</taxon>
        <taxon>Entomobryomorpha</taxon>
        <taxon>Isotomoidea</taxon>
        <taxon>Isotomidae</taxon>
        <taxon>Proisotominae</taxon>
        <taxon>Folsomia</taxon>
    </lineage>
</organism>
<feature type="signal peptide" evidence="5">
    <location>
        <begin position="1"/>
        <end position="20"/>
    </location>
</feature>
<feature type="domain" description="Carboxylesterase type B" evidence="6">
    <location>
        <begin position="33"/>
        <end position="577"/>
    </location>
</feature>
<proteinExistence type="inferred from homology"/>
<evidence type="ECO:0000256" key="2">
    <source>
        <dbReference type="ARBA" id="ARBA00022487"/>
    </source>
</evidence>
<evidence type="ECO:0000313" key="8">
    <source>
        <dbReference type="Proteomes" id="UP000198287"/>
    </source>
</evidence>